<accession>A0ABP1RH79</accession>
<proteinExistence type="predicted"/>
<gene>
    <name evidence="2" type="ORF">ODALV1_LOCUS22143</name>
</gene>
<dbReference type="Proteomes" id="UP001642540">
    <property type="component" value="Unassembled WGS sequence"/>
</dbReference>
<evidence type="ECO:0000256" key="1">
    <source>
        <dbReference type="SAM" id="MobiDB-lite"/>
    </source>
</evidence>
<feature type="compositionally biased region" description="Polar residues" evidence="1">
    <location>
        <begin position="77"/>
        <end position="89"/>
    </location>
</feature>
<evidence type="ECO:0000313" key="2">
    <source>
        <dbReference type="EMBL" id="CAL8128221.1"/>
    </source>
</evidence>
<feature type="region of interest" description="Disordered" evidence="1">
    <location>
        <begin position="250"/>
        <end position="321"/>
    </location>
</feature>
<feature type="region of interest" description="Disordered" evidence="1">
    <location>
        <begin position="51"/>
        <end position="100"/>
    </location>
</feature>
<dbReference type="SUPFAM" id="SSF51283">
    <property type="entry name" value="dUTPase-like"/>
    <property type="match status" value="1"/>
</dbReference>
<organism evidence="2 3">
    <name type="scientific">Orchesella dallaii</name>
    <dbReference type="NCBI Taxonomy" id="48710"/>
    <lineage>
        <taxon>Eukaryota</taxon>
        <taxon>Metazoa</taxon>
        <taxon>Ecdysozoa</taxon>
        <taxon>Arthropoda</taxon>
        <taxon>Hexapoda</taxon>
        <taxon>Collembola</taxon>
        <taxon>Entomobryomorpha</taxon>
        <taxon>Entomobryoidea</taxon>
        <taxon>Orchesellidae</taxon>
        <taxon>Orchesellinae</taxon>
        <taxon>Orchesella</taxon>
    </lineage>
</organism>
<sequence>METSQNTTQAPNSVVTDSTVSLIPLPAVEPMESGVADSSQKTCIVASQPTQNKDISKLQTSPDVCGVKSSQREEPVVNNNSTIEPSQSYDIPPEDHPCTSRSTQEVCQLTDHLPLCYALAYPHAVGLQVVDGVWTVYSAADVYLQPKSSANIDTGVILYCNDHTTMQVSQGPFGSGRFDVQTALLSDQDFGSLWVQVSNKNTSGSWIRKGEPIGVLNFQEIRFPNPILVEEKELTTILAQLLQTKRQKKFTTSPDHIPGYTYPTSSSNNMEVFPCDRDTDVAEPLDAMESTTDSGLDLSTAGQKDDSDFADSEATPKRNIQ</sequence>
<dbReference type="InterPro" id="IPR036157">
    <property type="entry name" value="dUTPase-like_sf"/>
</dbReference>
<feature type="compositionally biased region" description="Polar residues" evidence="1">
    <location>
        <begin position="51"/>
        <end position="62"/>
    </location>
</feature>
<reference evidence="2 3" key="1">
    <citation type="submission" date="2024-08" db="EMBL/GenBank/DDBJ databases">
        <authorList>
            <person name="Cucini C."/>
            <person name="Frati F."/>
        </authorList>
    </citation>
    <scope>NUCLEOTIDE SEQUENCE [LARGE SCALE GENOMIC DNA]</scope>
</reference>
<evidence type="ECO:0000313" key="3">
    <source>
        <dbReference type="Proteomes" id="UP001642540"/>
    </source>
</evidence>
<keyword evidence="3" id="KW-1185">Reference proteome</keyword>
<name>A0ABP1RH79_9HEXA</name>
<comment type="caution">
    <text evidence="2">The sequence shown here is derived from an EMBL/GenBank/DDBJ whole genome shotgun (WGS) entry which is preliminary data.</text>
</comment>
<dbReference type="EMBL" id="CAXLJM020000074">
    <property type="protein sequence ID" value="CAL8128221.1"/>
    <property type="molecule type" value="Genomic_DNA"/>
</dbReference>
<protein>
    <submittedName>
        <fullName evidence="2">Uncharacterized protein</fullName>
    </submittedName>
</protein>